<name>A0A1I4J590_9FIRM</name>
<proteinExistence type="predicted"/>
<dbReference type="Pfam" id="PF08713">
    <property type="entry name" value="DNA_alkylation"/>
    <property type="match status" value="1"/>
</dbReference>
<dbReference type="OrthoDB" id="9775346at2"/>
<dbReference type="STRING" id="29563.SAMN02983006_01602"/>
<protein>
    <submittedName>
        <fullName evidence="1">3-methyladenine DNA glycosylase AlkD</fullName>
    </submittedName>
</protein>
<dbReference type="Proteomes" id="UP000199006">
    <property type="component" value="Unassembled WGS sequence"/>
</dbReference>
<dbReference type="SUPFAM" id="SSF48371">
    <property type="entry name" value="ARM repeat"/>
    <property type="match status" value="1"/>
</dbReference>
<organism evidence="1 2">
    <name type="scientific">Halanaerobium salsuginis</name>
    <dbReference type="NCBI Taxonomy" id="29563"/>
    <lineage>
        <taxon>Bacteria</taxon>
        <taxon>Bacillati</taxon>
        <taxon>Bacillota</taxon>
        <taxon>Clostridia</taxon>
        <taxon>Halanaerobiales</taxon>
        <taxon>Halanaerobiaceae</taxon>
        <taxon>Halanaerobium</taxon>
    </lineage>
</organism>
<reference evidence="1 2" key="1">
    <citation type="submission" date="2016-10" db="EMBL/GenBank/DDBJ databases">
        <authorList>
            <person name="de Groot N.N."/>
        </authorList>
    </citation>
    <scope>NUCLEOTIDE SEQUENCE [LARGE SCALE GENOMIC DNA]</scope>
    <source>
        <strain evidence="1 2">ATCC 51327</strain>
    </source>
</reference>
<evidence type="ECO:0000313" key="1">
    <source>
        <dbReference type="EMBL" id="SFL61256.1"/>
    </source>
</evidence>
<dbReference type="Gene3D" id="1.25.10.90">
    <property type="match status" value="1"/>
</dbReference>
<dbReference type="EMBL" id="FOTI01000020">
    <property type="protein sequence ID" value="SFL61256.1"/>
    <property type="molecule type" value="Genomic_DNA"/>
</dbReference>
<dbReference type="InterPro" id="IPR016024">
    <property type="entry name" value="ARM-type_fold"/>
</dbReference>
<dbReference type="AlphaFoldDB" id="A0A1I4J590"/>
<dbReference type="PANTHER" id="PTHR34070">
    <property type="entry name" value="ARMADILLO-TYPE FOLD"/>
    <property type="match status" value="1"/>
</dbReference>
<keyword evidence="2" id="KW-1185">Reference proteome</keyword>
<dbReference type="CDD" id="cd07064">
    <property type="entry name" value="AlkD_like_1"/>
    <property type="match status" value="1"/>
</dbReference>
<sequence length="231" mass="27452">MEKKFAADLYVDRISSKLAKLADPESAIKMSNYMQKKFDFFGIKAQPRRKAVGEFFEKEQRPAYNNIELVIKKMWSLPEREYQYVGTELLIKYQQQYQLDIIDLFEFMLLNKSWWDTVDVIAKKLIGSYFKTFPAQIKPFTDRWLASDNIWLQRTCLLFQLAYKEKTDQALLFNLCFSLQTSQEFFIQKGMGWALREYSKTNPSAVEKFIKVIKLPTLTIRESLKIIKKRK</sequence>
<dbReference type="InterPro" id="IPR014825">
    <property type="entry name" value="DNA_alkylation"/>
</dbReference>
<accession>A0A1I4J590</accession>
<dbReference type="PANTHER" id="PTHR34070:SF1">
    <property type="entry name" value="DNA ALKYLATION REPAIR PROTEIN"/>
    <property type="match status" value="1"/>
</dbReference>
<gene>
    <name evidence="1" type="ORF">SAMN02983006_01602</name>
</gene>
<dbReference type="RefSeq" id="WP_089861706.1">
    <property type="nucleotide sequence ID" value="NZ_FOTI01000020.1"/>
</dbReference>
<evidence type="ECO:0000313" key="2">
    <source>
        <dbReference type="Proteomes" id="UP000199006"/>
    </source>
</evidence>